<dbReference type="Pfam" id="PF07883">
    <property type="entry name" value="Cupin_2"/>
    <property type="match status" value="1"/>
</dbReference>
<evidence type="ECO:0000313" key="3">
    <source>
        <dbReference type="Proteomes" id="UP000295807"/>
    </source>
</evidence>
<protein>
    <submittedName>
        <fullName evidence="2">Cupin domain</fullName>
    </submittedName>
</protein>
<feature type="domain" description="Cupin type-2" evidence="1">
    <location>
        <begin position="39"/>
        <end position="108"/>
    </location>
</feature>
<dbReference type="Gene3D" id="2.60.120.10">
    <property type="entry name" value="Jelly Rolls"/>
    <property type="match status" value="1"/>
</dbReference>
<sequence length="147" mass="16365">MYKAKVKSRKEGTLLNIANGHYRIIISGKETEGRYAIIEMNVPPGAGPPPHAHINTEELFYVAEGSVDFYTEDGTQTAKMGDLIRVPKNGGVHAFKNISDKPAVLICTVYPSGFDEMFERVSQTPEHAKHIGEQFGNVFYPLDYFTV</sequence>
<dbReference type="OrthoDB" id="9090296at2"/>
<accession>A0A4R3KK15</accession>
<dbReference type="AlphaFoldDB" id="A0A4R3KK15"/>
<dbReference type="InterPro" id="IPR011051">
    <property type="entry name" value="RmlC_Cupin_sf"/>
</dbReference>
<proteinExistence type="predicted"/>
<dbReference type="PANTHER" id="PTHR36440">
    <property type="entry name" value="PUTATIVE (AFU_ORTHOLOGUE AFUA_8G07350)-RELATED"/>
    <property type="match status" value="1"/>
</dbReference>
<dbReference type="PANTHER" id="PTHR36440:SF1">
    <property type="entry name" value="PUTATIVE (AFU_ORTHOLOGUE AFUA_8G07350)-RELATED"/>
    <property type="match status" value="1"/>
</dbReference>
<evidence type="ECO:0000259" key="1">
    <source>
        <dbReference type="Pfam" id="PF07883"/>
    </source>
</evidence>
<comment type="caution">
    <text evidence="2">The sequence shown here is derived from an EMBL/GenBank/DDBJ whole genome shotgun (WGS) entry which is preliminary data.</text>
</comment>
<dbReference type="Proteomes" id="UP000295807">
    <property type="component" value="Unassembled WGS sequence"/>
</dbReference>
<dbReference type="InterPro" id="IPR013096">
    <property type="entry name" value="Cupin_2"/>
</dbReference>
<organism evidence="2 3">
    <name type="scientific">Anseongella ginsenosidimutans</name>
    <dbReference type="NCBI Taxonomy" id="496056"/>
    <lineage>
        <taxon>Bacteria</taxon>
        <taxon>Pseudomonadati</taxon>
        <taxon>Bacteroidota</taxon>
        <taxon>Sphingobacteriia</taxon>
        <taxon>Sphingobacteriales</taxon>
        <taxon>Sphingobacteriaceae</taxon>
        <taxon>Anseongella</taxon>
    </lineage>
</organism>
<dbReference type="EMBL" id="SMAD01000024">
    <property type="protein sequence ID" value="TCS83947.1"/>
    <property type="molecule type" value="Genomic_DNA"/>
</dbReference>
<dbReference type="InterPro" id="IPR014710">
    <property type="entry name" value="RmlC-like_jellyroll"/>
</dbReference>
<evidence type="ECO:0000313" key="2">
    <source>
        <dbReference type="EMBL" id="TCS83947.1"/>
    </source>
</evidence>
<dbReference type="SUPFAM" id="SSF51182">
    <property type="entry name" value="RmlC-like cupins"/>
    <property type="match status" value="1"/>
</dbReference>
<reference evidence="2 3" key="1">
    <citation type="submission" date="2019-03" db="EMBL/GenBank/DDBJ databases">
        <title>Genomic Encyclopedia of Type Strains, Phase IV (KMG-IV): sequencing the most valuable type-strain genomes for metagenomic binning, comparative biology and taxonomic classification.</title>
        <authorList>
            <person name="Goeker M."/>
        </authorList>
    </citation>
    <scope>NUCLEOTIDE SEQUENCE [LARGE SCALE GENOMIC DNA]</scope>
    <source>
        <strain evidence="2 3">DSM 21100</strain>
    </source>
</reference>
<dbReference type="InterPro" id="IPR053146">
    <property type="entry name" value="QDO-like"/>
</dbReference>
<keyword evidence="3" id="KW-1185">Reference proteome</keyword>
<dbReference type="RefSeq" id="WP_132130762.1">
    <property type="nucleotide sequence ID" value="NZ_CP042432.1"/>
</dbReference>
<gene>
    <name evidence="2" type="ORF">EDD80_1244</name>
</gene>
<name>A0A4R3KK15_9SPHI</name>